<protein>
    <recommendedName>
        <fullName evidence="10">RNase III domain-containing protein</fullName>
    </recommendedName>
</protein>
<keyword evidence="8" id="KW-0694">RNA-binding</keyword>
<dbReference type="Gene3D" id="1.10.1520.10">
    <property type="entry name" value="Ribonuclease III domain"/>
    <property type="match status" value="2"/>
</dbReference>
<dbReference type="GO" id="GO:0005737">
    <property type="term" value="C:cytoplasm"/>
    <property type="evidence" value="ECO:0000318"/>
    <property type="project" value="GO_Central"/>
</dbReference>
<name>A0A059BLK8_EUCGR</name>
<evidence type="ECO:0000256" key="7">
    <source>
        <dbReference type="ARBA" id="ARBA00022842"/>
    </source>
</evidence>
<evidence type="ECO:0000256" key="1">
    <source>
        <dbReference type="ARBA" id="ARBA00001936"/>
    </source>
</evidence>
<feature type="region of interest" description="Disordered" evidence="9">
    <location>
        <begin position="265"/>
        <end position="285"/>
    </location>
</feature>
<dbReference type="GO" id="GO:0003723">
    <property type="term" value="F:RNA binding"/>
    <property type="evidence" value="ECO:0000318"/>
    <property type="project" value="GO_Central"/>
</dbReference>
<dbReference type="Gene3D" id="3.30.160.20">
    <property type="match status" value="2"/>
</dbReference>
<dbReference type="SUPFAM" id="SSF69065">
    <property type="entry name" value="RNase III domain-like"/>
    <property type="match status" value="2"/>
</dbReference>
<proteinExistence type="predicted"/>
<evidence type="ECO:0000256" key="4">
    <source>
        <dbReference type="ARBA" id="ARBA00022723"/>
    </source>
</evidence>
<dbReference type="InterPro" id="IPR036389">
    <property type="entry name" value="RNase_III_sf"/>
</dbReference>
<dbReference type="SUPFAM" id="SSF54768">
    <property type="entry name" value="dsRNA-binding domain-like"/>
    <property type="match status" value="2"/>
</dbReference>
<evidence type="ECO:0000256" key="8">
    <source>
        <dbReference type="ARBA" id="ARBA00022884"/>
    </source>
</evidence>
<comment type="cofactor">
    <cofactor evidence="1">
        <name>Mn(2+)</name>
        <dbReference type="ChEBI" id="CHEBI:29035"/>
    </cofactor>
</comment>
<sequence length="565" mass="63600">MPFPASLPSPPPERSSSISDVEAILNYKFKNPKLLEEALTHPSVQYTPNYERLEFLGDRVVNLVVGDYLFQAYTDLNEGELTDLMKANVSNENLARVALRRGLYPFLRHKMPNSDDQVSEFARAVEEEDGGSVKAPDFLADIVESVAAAIYYDVGSNLKRFWKIFKGLLGPIVGPESVNHGFDGPLEIEKAKLELDKLCVQKKWHKPNYETVVSDPQQHVCTVEIVTGDGVPYSVKGEKKSSKKEAEKCAAYRMLLVLNDQAQKRKRDEEMFSPTSLPSLSPERGPSVSQVEAILRYKFEDPKLLEEALTHSSILDAPSYERLEFVGDRVLNLAVSDHLVQAYPELDQGQLSTLLSANVCKEKLAQVALRCKLYKFLSHKMQYSNGQVSEFARAVEEENGGSVEAPKFLEDIVKSVVAAIYYDVGSKLKRFWKIFKGLLEPLVGPEEFQKQPEPVNRGFDGPLEIKEAKKKLHNLCGKKKWPFPNYKREVLDPPQSKEYAFTVEVVTGDGVPHSVKGEKRSSRREAESSFVQKITPFTRGVLCLVTSSQRSNYKKDAFFHIIMVG</sequence>
<dbReference type="FunFam" id="1.10.1520.10:FF:000004">
    <property type="entry name" value="Endoribonuclease dicer-like 1"/>
    <property type="match status" value="1"/>
</dbReference>
<dbReference type="CDD" id="cd00593">
    <property type="entry name" value="RIBOc"/>
    <property type="match status" value="2"/>
</dbReference>
<dbReference type="Pfam" id="PF00636">
    <property type="entry name" value="Ribonuclease_3"/>
    <property type="match status" value="2"/>
</dbReference>
<keyword evidence="7" id="KW-0460">Magnesium</keyword>
<dbReference type="InterPro" id="IPR000999">
    <property type="entry name" value="RNase_III_dom"/>
</dbReference>
<dbReference type="Gramene" id="KCW66958">
    <property type="protein sequence ID" value="KCW66958"/>
    <property type="gene ID" value="EUGRSUZ_F00721"/>
</dbReference>
<evidence type="ECO:0000256" key="5">
    <source>
        <dbReference type="ARBA" id="ARBA00022759"/>
    </source>
</evidence>
<evidence type="ECO:0000256" key="9">
    <source>
        <dbReference type="SAM" id="MobiDB-lite"/>
    </source>
</evidence>
<evidence type="ECO:0000313" key="11">
    <source>
        <dbReference type="EMBL" id="KCW66958.1"/>
    </source>
</evidence>
<dbReference type="SMART" id="SM00358">
    <property type="entry name" value="DSRM"/>
    <property type="match status" value="1"/>
</dbReference>
<feature type="domain" description="RNase III" evidence="10">
    <location>
        <begin position="18"/>
        <end position="155"/>
    </location>
</feature>
<dbReference type="Pfam" id="PF00035">
    <property type="entry name" value="dsrm"/>
    <property type="match status" value="1"/>
</dbReference>
<dbReference type="InterPro" id="IPR014720">
    <property type="entry name" value="dsRBD_dom"/>
</dbReference>
<comment type="cofactor">
    <cofactor evidence="2">
        <name>Mg(2+)</name>
        <dbReference type="ChEBI" id="CHEBI:18420"/>
    </cofactor>
</comment>
<gene>
    <name evidence="11" type="ORF">EUGRSUZ_F00721</name>
</gene>
<dbReference type="EMBL" id="KK198758">
    <property type="protein sequence ID" value="KCW66958.1"/>
    <property type="molecule type" value="Genomic_DNA"/>
</dbReference>
<reference evidence="11" key="1">
    <citation type="submission" date="2013-07" db="EMBL/GenBank/DDBJ databases">
        <title>The genome of Eucalyptus grandis.</title>
        <authorList>
            <person name="Schmutz J."/>
            <person name="Hayes R."/>
            <person name="Myburg A."/>
            <person name="Tuskan G."/>
            <person name="Grattapaglia D."/>
            <person name="Rokhsar D.S."/>
        </authorList>
    </citation>
    <scope>NUCLEOTIDE SEQUENCE</scope>
    <source>
        <tissue evidence="11">Leaf extractions</tissue>
    </source>
</reference>
<evidence type="ECO:0000256" key="3">
    <source>
        <dbReference type="ARBA" id="ARBA00022722"/>
    </source>
</evidence>
<keyword evidence="3" id="KW-0540">Nuclease</keyword>
<dbReference type="PROSITE" id="PS50142">
    <property type="entry name" value="RNASE_3_2"/>
    <property type="match status" value="2"/>
</dbReference>
<accession>A0A059BLK8</accession>
<dbReference type="GO" id="GO:0005634">
    <property type="term" value="C:nucleus"/>
    <property type="evidence" value="ECO:0000318"/>
    <property type="project" value="GO_Central"/>
</dbReference>
<dbReference type="PANTHER" id="PTHR14950:SF80">
    <property type="entry name" value="RNASE III DOMAIN-CONTAINING PROTEIN"/>
    <property type="match status" value="1"/>
</dbReference>
<evidence type="ECO:0000259" key="10">
    <source>
        <dbReference type="PROSITE" id="PS50142"/>
    </source>
</evidence>
<dbReference type="InParanoid" id="A0A059BLK8"/>
<feature type="domain" description="RNase III" evidence="10">
    <location>
        <begin position="288"/>
        <end position="425"/>
    </location>
</feature>
<dbReference type="GO" id="GO:0046872">
    <property type="term" value="F:metal ion binding"/>
    <property type="evidence" value="ECO:0007669"/>
    <property type="project" value="UniProtKB-KW"/>
</dbReference>
<dbReference type="AlphaFoldDB" id="A0A059BLK8"/>
<evidence type="ECO:0000256" key="2">
    <source>
        <dbReference type="ARBA" id="ARBA00001946"/>
    </source>
</evidence>
<dbReference type="GO" id="GO:0030422">
    <property type="term" value="P:siRNA processing"/>
    <property type="evidence" value="ECO:0000318"/>
    <property type="project" value="GO_Central"/>
</dbReference>
<keyword evidence="5" id="KW-0255">Endonuclease</keyword>
<dbReference type="SMART" id="SM00535">
    <property type="entry name" value="RIBOc"/>
    <property type="match status" value="2"/>
</dbReference>
<keyword evidence="4" id="KW-0479">Metal-binding</keyword>
<dbReference type="GO" id="GO:0004525">
    <property type="term" value="F:ribonuclease III activity"/>
    <property type="evidence" value="ECO:0000318"/>
    <property type="project" value="GO_Central"/>
</dbReference>
<dbReference type="PROSITE" id="PS00517">
    <property type="entry name" value="RNASE_3_1"/>
    <property type="match status" value="2"/>
</dbReference>
<evidence type="ECO:0000256" key="6">
    <source>
        <dbReference type="ARBA" id="ARBA00022801"/>
    </source>
</evidence>
<dbReference type="STRING" id="71139.A0A059BLK8"/>
<keyword evidence="6" id="KW-0378">Hydrolase</keyword>
<organism evidence="11">
    <name type="scientific">Eucalyptus grandis</name>
    <name type="common">Flooded gum</name>
    <dbReference type="NCBI Taxonomy" id="71139"/>
    <lineage>
        <taxon>Eukaryota</taxon>
        <taxon>Viridiplantae</taxon>
        <taxon>Streptophyta</taxon>
        <taxon>Embryophyta</taxon>
        <taxon>Tracheophyta</taxon>
        <taxon>Spermatophyta</taxon>
        <taxon>Magnoliopsida</taxon>
        <taxon>eudicotyledons</taxon>
        <taxon>Gunneridae</taxon>
        <taxon>Pentapetalae</taxon>
        <taxon>rosids</taxon>
        <taxon>malvids</taxon>
        <taxon>Myrtales</taxon>
        <taxon>Myrtaceae</taxon>
        <taxon>Myrtoideae</taxon>
        <taxon>Eucalypteae</taxon>
        <taxon>Eucalyptus</taxon>
    </lineage>
</organism>
<dbReference type="OMA" id="HEKKFIC"/>
<dbReference type="PANTHER" id="PTHR14950">
    <property type="entry name" value="DICER-RELATED"/>
    <property type="match status" value="1"/>
</dbReference>